<gene>
    <name evidence="2" type="ORF">ABG768_004697</name>
</gene>
<evidence type="ECO:0000256" key="1">
    <source>
        <dbReference type="SAM" id="MobiDB-lite"/>
    </source>
</evidence>
<organism evidence="2 3">
    <name type="scientific">Culter alburnus</name>
    <name type="common">Topmouth culter</name>
    <dbReference type="NCBI Taxonomy" id="194366"/>
    <lineage>
        <taxon>Eukaryota</taxon>
        <taxon>Metazoa</taxon>
        <taxon>Chordata</taxon>
        <taxon>Craniata</taxon>
        <taxon>Vertebrata</taxon>
        <taxon>Euteleostomi</taxon>
        <taxon>Actinopterygii</taxon>
        <taxon>Neopterygii</taxon>
        <taxon>Teleostei</taxon>
        <taxon>Ostariophysi</taxon>
        <taxon>Cypriniformes</taxon>
        <taxon>Xenocyprididae</taxon>
        <taxon>Xenocypridinae</taxon>
        <taxon>Culter</taxon>
    </lineage>
</organism>
<feature type="compositionally biased region" description="Pro residues" evidence="1">
    <location>
        <begin position="101"/>
        <end position="112"/>
    </location>
</feature>
<keyword evidence="3" id="KW-1185">Reference proteome</keyword>
<proteinExistence type="predicted"/>
<feature type="compositionally biased region" description="Polar residues" evidence="1">
    <location>
        <begin position="91"/>
        <end position="100"/>
    </location>
</feature>
<evidence type="ECO:0000313" key="2">
    <source>
        <dbReference type="EMBL" id="KAK9965615.1"/>
    </source>
</evidence>
<feature type="region of interest" description="Disordered" evidence="1">
    <location>
        <begin position="88"/>
        <end position="112"/>
    </location>
</feature>
<name>A0AAW1ZW84_CULAL</name>
<accession>A0AAW1ZW84</accession>
<dbReference type="AlphaFoldDB" id="A0AAW1ZW84"/>
<dbReference type="Proteomes" id="UP001479290">
    <property type="component" value="Unassembled WGS sequence"/>
</dbReference>
<evidence type="ECO:0000313" key="3">
    <source>
        <dbReference type="Proteomes" id="UP001479290"/>
    </source>
</evidence>
<reference evidence="2 3" key="1">
    <citation type="submission" date="2024-05" db="EMBL/GenBank/DDBJ databases">
        <title>A high-quality chromosomal-level genome assembly of Topmouth culter (Culter alburnus).</title>
        <authorList>
            <person name="Zhao H."/>
        </authorList>
    </citation>
    <scope>NUCLEOTIDE SEQUENCE [LARGE SCALE GENOMIC DNA]</scope>
    <source>
        <strain evidence="2">CATC2023</strain>
        <tissue evidence="2">Muscle</tissue>
    </source>
</reference>
<dbReference type="EMBL" id="JAWDJR010000012">
    <property type="protein sequence ID" value="KAK9965615.1"/>
    <property type="molecule type" value="Genomic_DNA"/>
</dbReference>
<protein>
    <submittedName>
        <fullName evidence="2">Uncharacterized protein</fullName>
    </submittedName>
</protein>
<sequence>MFAPLWSQHGRYIDRHTLQGATVISAKLFTVTMGALFNGEGPCVDSLVTQTVELNDVFRDGEGGECAQLAASLEVVISEVSALREAPWGTSRATATSAPSPQEPPACPTNPR</sequence>
<comment type="caution">
    <text evidence="2">The sequence shown here is derived from an EMBL/GenBank/DDBJ whole genome shotgun (WGS) entry which is preliminary data.</text>
</comment>